<organism evidence="1 2">
    <name type="scientific">Cuscuta australis</name>
    <dbReference type="NCBI Taxonomy" id="267555"/>
    <lineage>
        <taxon>Eukaryota</taxon>
        <taxon>Viridiplantae</taxon>
        <taxon>Streptophyta</taxon>
        <taxon>Embryophyta</taxon>
        <taxon>Tracheophyta</taxon>
        <taxon>Spermatophyta</taxon>
        <taxon>Magnoliopsida</taxon>
        <taxon>eudicotyledons</taxon>
        <taxon>Gunneridae</taxon>
        <taxon>Pentapetalae</taxon>
        <taxon>asterids</taxon>
        <taxon>lamiids</taxon>
        <taxon>Solanales</taxon>
        <taxon>Convolvulaceae</taxon>
        <taxon>Cuscuteae</taxon>
        <taxon>Cuscuta</taxon>
        <taxon>Cuscuta subgen. Grammica</taxon>
        <taxon>Cuscuta sect. Cleistogrammica</taxon>
    </lineage>
</organism>
<protein>
    <submittedName>
        <fullName evidence="1">Uncharacterized protein</fullName>
    </submittedName>
</protein>
<evidence type="ECO:0000313" key="2">
    <source>
        <dbReference type="Proteomes" id="UP000249390"/>
    </source>
</evidence>
<proteinExistence type="predicted"/>
<dbReference type="EMBL" id="NQVE01000054">
    <property type="protein sequence ID" value="RAL51178.1"/>
    <property type="molecule type" value="Genomic_DNA"/>
</dbReference>
<sequence length="67" mass="7647">MEIWTDLTYFFIIAGVPVNERQEELQMAPTTLVQRLTCLGQNWGFHRTMLIEVAGLAAPPMVAAWRL</sequence>
<keyword evidence="2" id="KW-1185">Reference proteome</keyword>
<name>A0A328E3D7_9ASTE</name>
<dbReference type="AlphaFoldDB" id="A0A328E3D7"/>
<evidence type="ECO:0000313" key="1">
    <source>
        <dbReference type="EMBL" id="RAL51178.1"/>
    </source>
</evidence>
<comment type="caution">
    <text evidence="1">The sequence shown here is derived from an EMBL/GenBank/DDBJ whole genome shotgun (WGS) entry which is preliminary data.</text>
</comment>
<accession>A0A328E3D7</accession>
<reference evidence="1 2" key="1">
    <citation type="submission" date="2018-06" db="EMBL/GenBank/DDBJ databases">
        <title>The Genome of Cuscuta australis (Dodder) Provides Insight into the Evolution of Plant Parasitism.</title>
        <authorList>
            <person name="Liu H."/>
        </authorList>
    </citation>
    <scope>NUCLEOTIDE SEQUENCE [LARGE SCALE GENOMIC DNA]</scope>
    <source>
        <strain evidence="2">cv. Yunnan</strain>
        <tissue evidence="1">Vines</tissue>
    </source>
</reference>
<gene>
    <name evidence="1" type="ORF">DM860_005534</name>
</gene>
<dbReference type="Proteomes" id="UP000249390">
    <property type="component" value="Unassembled WGS sequence"/>
</dbReference>